<dbReference type="InterPro" id="IPR038717">
    <property type="entry name" value="Tc1-like_DDE_dom"/>
</dbReference>
<reference evidence="2 3" key="1">
    <citation type="submission" date="2019-12" db="EMBL/GenBank/DDBJ databases">
        <title>Rhizobium genotypes associated with high levels of biological nitrogen fixation by grain legumes in a temperate-maritime cropping system.</title>
        <authorList>
            <person name="Maluk M."/>
            <person name="Francesc Ferrando Molina F."/>
            <person name="Lopez Del Egido L."/>
            <person name="Lafos M."/>
            <person name="Langarica-Fuentes A."/>
            <person name="Gebre Yohannes G."/>
            <person name="Young M.W."/>
            <person name="Martin P."/>
            <person name="Gantlett R."/>
            <person name="Kenicer G."/>
            <person name="Hawes C."/>
            <person name="Begg G.S."/>
            <person name="Quilliam R.S."/>
            <person name="Squire G.R."/>
            <person name="Poole P.S."/>
            <person name="Young P.W."/>
            <person name="Iannetta P.M."/>
            <person name="James E.K."/>
        </authorList>
    </citation>
    <scope>NUCLEOTIDE SEQUENCE [LARGE SCALE GENOMIC DNA]</scope>
    <source>
        <strain evidence="2 3">JHI366</strain>
    </source>
</reference>
<dbReference type="SUPFAM" id="SSF46689">
    <property type="entry name" value="Homeodomain-like"/>
    <property type="match status" value="1"/>
</dbReference>
<dbReference type="AlphaFoldDB" id="A0A7K3UN03"/>
<sequence length="357" mass="40220">MRTGIRFDVAAADRARLEAIVAAPTSAQKHVWRARIILMSGDGSGTVAIMETTGKSKTCVWRWQERFMTEGVDGLLHDKSRPPGIAPLDGELVERVVALTLETPQQEATHWTVRAMAKAVGIAASSVVKIWHEHGLAPHRWRSFKLSNDKAFAEKLHDVVGLYVSPPAHAIVLSVESQIQALDRTQPGLPLKKGRAGTMTHDYKRHGTTTLFAALNILDGSVIGRNMQRHRHQEFIRFLNAIEAELPKDKAVHVILDNYATHKQPKVRAWLARHPRWTFHFGPTSCSWLNAVEGFFAKLTRRRLKYGIFQSVVDLQATINRFVKEHNQKPKPFIWRADPDEIIAAVKRGHQALESIH</sequence>
<gene>
    <name evidence="2" type="ORF">GR197_30605</name>
</gene>
<comment type="caution">
    <text evidence="2">The sequence shown here is derived from an EMBL/GenBank/DDBJ whole genome shotgun (WGS) entry which is preliminary data.</text>
</comment>
<feature type="domain" description="Tc1-like transposase DDE" evidence="1">
    <location>
        <begin position="183"/>
        <end position="315"/>
    </location>
</feature>
<evidence type="ECO:0000313" key="2">
    <source>
        <dbReference type="EMBL" id="NEJ74821.1"/>
    </source>
</evidence>
<proteinExistence type="predicted"/>
<dbReference type="EMBL" id="WUFT01000037">
    <property type="protein sequence ID" value="NEJ74821.1"/>
    <property type="molecule type" value="Genomic_DNA"/>
</dbReference>
<dbReference type="GO" id="GO:0003676">
    <property type="term" value="F:nucleic acid binding"/>
    <property type="evidence" value="ECO:0007669"/>
    <property type="project" value="InterPro"/>
</dbReference>
<dbReference type="Pfam" id="PF13358">
    <property type="entry name" value="DDE_3"/>
    <property type="match status" value="1"/>
</dbReference>
<evidence type="ECO:0000259" key="1">
    <source>
        <dbReference type="Pfam" id="PF13358"/>
    </source>
</evidence>
<protein>
    <submittedName>
        <fullName evidence="2">IS630 family transposase</fullName>
    </submittedName>
</protein>
<dbReference type="Proteomes" id="UP000471753">
    <property type="component" value="Unassembled WGS sequence"/>
</dbReference>
<accession>A0A7K3UN03</accession>
<dbReference type="RefSeq" id="WP_164016351.1">
    <property type="nucleotide sequence ID" value="NZ_WUFT01000037.1"/>
</dbReference>
<dbReference type="InterPro" id="IPR009057">
    <property type="entry name" value="Homeodomain-like_sf"/>
</dbReference>
<dbReference type="InterPro" id="IPR036397">
    <property type="entry name" value="RNaseH_sf"/>
</dbReference>
<dbReference type="PANTHER" id="PTHR30347:SF1">
    <property type="entry name" value="MECHANOSENSITIVE CHANNEL MSCK"/>
    <property type="match status" value="1"/>
</dbReference>
<dbReference type="Pfam" id="PF13565">
    <property type="entry name" value="HTH_32"/>
    <property type="match status" value="1"/>
</dbReference>
<dbReference type="PANTHER" id="PTHR30347">
    <property type="entry name" value="POTASSIUM CHANNEL RELATED"/>
    <property type="match status" value="1"/>
</dbReference>
<name>A0A7K3UN03_9HYPH</name>
<organism evidence="2 3">
    <name type="scientific">Rhizobium phaseoli</name>
    <dbReference type="NCBI Taxonomy" id="396"/>
    <lineage>
        <taxon>Bacteria</taxon>
        <taxon>Pseudomonadati</taxon>
        <taxon>Pseudomonadota</taxon>
        <taxon>Alphaproteobacteria</taxon>
        <taxon>Hyphomicrobiales</taxon>
        <taxon>Rhizobiaceae</taxon>
        <taxon>Rhizobium/Agrobacterium group</taxon>
        <taxon>Rhizobium</taxon>
    </lineage>
</organism>
<dbReference type="NCBIfam" id="NF033545">
    <property type="entry name" value="transpos_IS630"/>
    <property type="match status" value="1"/>
</dbReference>
<evidence type="ECO:0000313" key="3">
    <source>
        <dbReference type="Proteomes" id="UP000471753"/>
    </source>
</evidence>
<dbReference type="Gene3D" id="3.30.420.10">
    <property type="entry name" value="Ribonuclease H-like superfamily/Ribonuclease H"/>
    <property type="match status" value="1"/>
</dbReference>
<dbReference type="InterPro" id="IPR052702">
    <property type="entry name" value="MscS-like_channel"/>
</dbReference>
<dbReference type="InterPro" id="IPR047655">
    <property type="entry name" value="Transpos_IS630-like"/>
</dbReference>